<gene>
    <name evidence="1" type="ORF">B7G68_13135</name>
</gene>
<keyword evidence="2" id="KW-1185">Reference proteome</keyword>
<evidence type="ECO:0000313" key="1">
    <source>
        <dbReference type="EMBL" id="AVQ02710.1"/>
    </source>
</evidence>
<reference evidence="1 2" key="1">
    <citation type="journal article" date="2015" name="Biotechnol. Bioeng.">
        <title>Genome sequence and phenotypic characterization of Caulobacter segnis.</title>
        <authorList>
            <person name="Patel S."/>
            <person name="Fletcher B."/>
            <person name="Scott D.C."/>
            <person name="Ely B."/>
        </authorList>
    </citation>
    <scope>NUCLEOTIDE SEQUENCE [LARGE SCALE GENOMIC DNA]</scope>
    <source>
        <strain evidence="1 2">TK0059</strain>
    </source>
</reference>
<organism evidence="1 2">
    <name type="scientific">Caulobacter segnis</name>
    <dbReference type="NCBI Taxonomy" id="88688"/>
    <lineage>
        <taxon>Bacteria</taxon>
        <taxon>Pseudomonadati</taxon>
        <taxon>Pseudomonadota</taxon>
        <taxon>Alphaproteobacteria</taxon>
        <taxon>Caulobacterales</taxon>
        <taxon>Caulobacteraceae</taxon>
        <taxon>Caulobacter</taxon>
    </lineage>
</organism>
<accession>A0ABN5IUJ2</accession>
<proteinExistence type="predicted"/>
<dbReference type="EMBL" id="CP027850">
    <property type="protein sequence ID" value="AVQ02710.1"/>
    <property type="molecule type" value="Genomic_DNA"/>
</dbReference>
<sequence length="37" mass="4120">MTKTHRLIRLGDAQRLTQGTLTPGLPEDFLPGHYMPG</sequence>
<dbReference type="RefSeq" id="WP_013079674.1">
    <property type="nucleotide sequence ID" value="NZ_CP027850.1"/>
</dbReference>
<evidence type="ECO:0000313" key="2">
    <source>
        <dbReference type="Proteomes" id="UP000240527"/>
    </source>
</evidence>
<name>A0ABN5IUJ2_9CAUL</name>
<dbReference type="Proteomes" id="UP000240527">
    <property type="component" value="Chromosome"/>
</dbReference>
<protein>
    <submittedName>
        <fullName evidence="1">Lasso peptide caulosegnin 2</fullName>
    </submittedName>
</protein>